<dbReference type="RefSeq" id="XP_067820536.1">
    <property type="nucleotide sequence ID" value="XM_067960893.1"/>
</dbReference>
<protein>
    <submittedName>
        <fullName evidence="1">Uncharacterized protein</fullName>
    </submittedName>
</protein>
<dbReference type="KEGG" id="blac:94346564"/>
<name>A0A976FQC7_BRELC</name>
<dbReference type="AlphaFoldDB" id="A0A976FQC7"/>
<gene>
    <name evidence="1" type="ORF">CCR75_002796</name>
</gene>
<organism evidence="1 2">
    <name type="scientific">Bremia lactucae</name>
    <name type="common">Lettuce downy mildew</name>
    <dbReference type="NCBI Taxonomy" id="4779"/>
    <lineage>
        <taxon>Eukaryota</taxon>
        <taxon>Sar</taxon>
        <taxon>Stramenopiles</taxon>
        <taxon>Oomycota</taxon>
        <taxon>Peronosporomycetes</taxon>
        <taxon>Peronosporales</taxon>
        <taxon>Peronosporaceae</taxon>
        <taxon>Bremia</taxon>
    </lineage>
</organism>
<dbReference type="GeneID" id="94346564"/>
<evidence type="ECO:0000313" key="2">
    <source>
        <dbReference type="Proteomes" id="UP000294530"/>
    </source>
</evidence>
<proteinExistence type="predicted"/>
<comment type="caution">
    <text evidence="1">The sequence shown here is derived from an EMBL/GenBank/DDBJ whole genome shotgun (WGS) entry which is preliminary data.</text>
</comment>
<sequence>MVEDMSVVKDGEQWQSRKRLRTMLNVEKIFSASSQYNLHQVKNTFGIPHFFLELALGPCPVSKSE</sequence>
<keyword evidence="2" id="KW-1185">Reference proteome</keyword>
<dbReference type="EMBL" id="SHOA02000004">
    <property type="protein sequence ID" value="TDH71037.1"/>
    <property type="molecule type" value="Genomic_DNA"/>
</dbReference>
<evidence type="ECO:0000313" key="1">
    <source>
        <dbReference type="EMBL" id="TDH71037.1"/>
    </source>
</evidence>
<accession>A0A976FQC7</accession>
<dbReference type="Proteomes" id="UP000294530">
    <property type="component" value="Unassembled WGS sequence"/>
</dbReference>
<reference evidence="1 2" key="1">
    <citation type="journal article" date="2021" name="Genome Biol.">
        <title>AFLAP: assembly-free linkage analysis pipeline using k-mers from genome sequencing data.</title>
        <authorList>
            <person name="Fletcher K."/>
            <person name="Zhang L."/>
            <person name="Gil J."/>
            <person name="Han R."/>
            <person name="Cavanaugh K."/>
            <person name="Michelmore R."/>
        </authorList>
    </citation>
    <scope>NUCLEOTIDE SEQUENCE [LARGE SCALE GENOMIC DNA]</scope>
    <source>
        <strain evidence="1 2">SF5</strain>
    </source>
</reference>